<protein>
    <recommendedName>
        <fullName evidence="7">Metalloendopeptidase</fullName>
        <ecNumber evidence="7">3.4.24.-</ecNumber>
    </recommendedName>
</protein>
<keyword evidence="10" id="KW-1185">Reference proteome</keyword>
<dbReference type="PANTHER" id="PTHR10127">
    <property type="entry name" value="DISCOIDIN, CUB, EGF, LAMININ , AND ZINC METALLOPROTEASE DOMAIN CONTAINING"/>
    <property type="match status" value="1"/>
</dbReference>
<evidence type="ECO:0000256" key="4">
    <source>
        <dbReference type="ARBA" id="ARBA00022833"/>
    </source>
</evidence>
<name>A0A7I8W882_9ANNE</name>
<evidence type="ECO:0000256" key="3">
    <source>
        <dbReference type="ARBA" id="ARBA00022801"/>
    </source>
</evidence>
<keyword evidence="4 6" id="KW-0862">Zinc</keyword>
<organism evidence="9 10">
    <name type="scientific">Dimorphilus gyrociliatus</name>
    <dbReference type="NCBI Taxonomy" id="2664684"/>
    <lineage>
        <taxon>Eukaryota</taxon>
        <taxon>Metazoa</taxon>
        <taxon>Spiralia</taxon>
        <taxon>Lophotrochozoa</taxon>
        <taxon>Annelida</taxon>
        <taxon>Polychaeta</taxon>
        <taxon>Polychaeta incertae sedis</taxon>
        <taxon>Dinophilidae</taxon>
        <taxon>Dimorphilus</taxon>
    </lineage>
</organism>
<evidence type="ECO:0000256" key="5">
    <source>
        <dbReference type="ARBA" id="ARBA00023049"/>
    </source>
</evidence>
<feature type="binding site" evidence="6">
    <location>
        <position position="131"/>
    </location>
    <ligand>
        <name>Zn(2+)</name>
        <dbReference type="ChEBI" id="CHEBI:29105"/>
        <note>catalytic</note>
    </ligand>
</feature>
<dbReference type="CDD" id="cd04280">
    <property type="entry name" value="ZnMc_astacin_like"/>
    <property type="match status" value="1"/>
</dbReference>
<comment type="caution">
    <text evidence="9">The sequence shown here is derived from an EMBL/GenBank/DDBJ whole genome shotgun (WGS) entry which is preliminary data.</text>
</comment>
<dbReference type="EMBL" id="CAJFCJ010000020">
    <property type="protein sequence ID" value="CAD5124175.1"/>
    <property type="molecule type" value="Genomic_DNA"/>
</dbReference>
<proteinExistence type="predicted"/>
<dbReference type="PANTHER" id="PTHR10127:SF780">
    <property type="entry name" value="METALLOENDOPEPTIDASE"/>
    <property type="match status" value="1"/>
</dbReference>
<feature type="domain" description="Peptidase M12A" evidence="8">
    <location>
        <begin position="39"/>
        <end position="235"/>
    </location>
</feature>
<dbReference type="InterPro" id="IPR034035">
    <property type="entry name" value="Astacin-like_dom"/>
</dbReference>
<feature type="binding site" evidence="6">
    <location>
        <position position="141"/>
    </location>
    <ligand>
        <name>Zn(2+)</name>
        <dbReference type="ChEBI" id="CHEBI:29105"/>
        <note>catalytic</note>
    </ligand>
</feature>
<evidence type="ECO:0000256" key="2">
    <source>
        <dbReference type="ARBA" id="ARBA00022723"/>
    </source>
</evidence>
<evidence type="ECO:0000256" key="7">
    <source>
        <dbReference type="RuleBase" id="RU361183"/>
    </source>
</evidence>
<feature type="binding site" evidence="6">
    <location>
        <position position="135"/>
    </location>
    <ligand>
        <name>Zn(2+)</name>
        <dbReference type="ChEBI" id="CHEBI:29105"/>
        <note>catalytic</note>
    </ligand>
</feature>
<dbReference type="InterPro" id="IPR024079">
    <property type="entry name" value="MetalloPept_cat_dom_sf"/>
</dbReference>
<evidence type="ECO:0000313" key="10">
    <source>
        <dbReference type="Proteomes" id="UP000549394"/>
    </source>
</evidence>
<evidence type="ECO:0000259" key="8">
    <source>
        <dbReference type="PROSITE" id="PS51864"/>
    </source>
</evidence>
<dbReference type="SMART" id="SM00235">
    <property type="entry name" value="ZnMc"/>
    <property type="match status" value="1"/>
</dbReference>
<dbReference type="InterPro" id="IPR006026">
    <property type="entry name" value="Peptidase_Metallo"/>
</dbReference>
<dbReference type="Gene3D" id="3.40.390.10">
    <property type="entry name" value="Collagenase (Catalytic Domain)"/>
    <property type="match status" value="1"/>
</dbReference>
<dbReference type="Pfam" id="PF01400">
    <property type="entry name" value="Astacin"/>
    <property type="match status" value="1"/>
</dbReference>
<dbReference type="SUPFAM" id="SSF55486">
    <property type="entry name" value="Metalloproteases ('zincins'), catalytic domain"/>
    <property type="match status" value="1"/>
</dbReference>
<keyword evidence="5 6" id="KW-0482">Metalloprotease</keyword>
<keyword evidence="2 6" id="KW-0479">Metal-binding</keyword>
<dbReference type="AlphaFoldDB" id="A0A7I8W882"/>
<reference evidence="9 10" key="1">
    <citation type="submission" date="2020-08" db="EMBL/GenBank/DDBJ databases">
        <authorList>
            <person name="Hejnol A."/>
        </authorList>
    </citation>
    <scope>NUCLEOTIDE SEQUENCE [LARGE SCALE GENOMIC DNA]</scope>
</reference>
<comment type="cofactor">
    <cofactor evidence="6 7">
        <name>Zn(2+)</name>
        <dbReference type="ChEBI" id="CHEBI:29105"/>
    </cofactor>
    <text evidence="6 7">Binds 1 zinc ion per subunit.</text>
</comment>
<dbReference type="PRINTS" id="PR00480">
    <property type="entry name" value="ASTACIN"/>
</dbReference>
<dbReference type="PROSITE" id="PS51864">
    <property type="entry name" value="ASTACIN"/>
    <property type="match status" value="1"/>
</dbReference>
<dbReference type="GO" id="GO:0006508">
    <property type="term" value="P:proteolysis"/>
    <property type="evidence" value="ECO:0007669"/>
    <property type="project" value="UniProtKB-KW"/>
</dbReference>
<evidence type="ECO:0000256" key="1">
    <source>
        <dbReference type="ARBA" id="ARBA00022670"/>
    </source>
</evidence>
<gene>
    <name evidence="9" type="ORF">DGYR_LOCUS11754</name>
</gene>
<dbReference type="OrthoDB" id="291007at2759"/>
<dbReference type="InterPro" id="IPR001506">
    <property type="entry name" value="Peptidase_M12A"/>
</dbReference>
<dbReference type="GO" id="GO:0008270">
    <property type="term" value="F:zinc ion binding"/>
    <property type="evidence" value="ECO:0007669"/>
    <property type="project" value="UniProtKB-UniRule"/>
</dbReference>
<evidence type="ECO:0000313" key="9">
    <source>
        <dbReference type="EMBL" id="CAD5124175.1"/>
    </source>
</evidence>
<dbReference type="EC" id="3.4.24.-" evidence="7"/>
<keyword evidence="1 6" id="KW-0645">Protease</keyword>
<dbReference type="GO" id="GO:0004222">
    <property type="term" value="F:metalloendopeptidase activity"/>
    <property type="evidence" value="ECO:0007669"/>
    <property type="project" value="UniProtKB-UniRule"/>
</dbReference>
<feature type="active site" evidence="6">
    <location>
        <position position="132"/>
    </location>
</feature>
<dbReference type="Proteomes" id="UP000549394">
    <property type="component" value="Unassembled WGS sequence"/>
</dbReference>
<keyword evidence="3 6" id="KW-0378">Hydrolase</keyword>
<comment type="caution">
    <text evidence="6">Lacks conserved residue(s) required for the propagation of feature annotation.</text>
</comment>
<sequence>MSTDNEFLGDNGTLLVELDMRLTKEQWEAIYETPQNKRKAITDARNYWTGGLVPFTVDINAFSNEELLQIIAATKDYEKYTCIKFRNSYNGEKFHIRFVRGRGCSSSIGRVWRGQTIDLGKLCARKSIVIHEIGHALGLYHEHNRPDRDKYVQVLFQNVAPFAKSNFEKVRPNGVDYHGIPYDYSSIMHYGATAFTRNGKKTIQAKFKAKEHLMGRSTTLSFLDIKLLHRMYNCSKGCEKKDSDCPGIGFVNKDCQCVCPGEPIEICKSPEKPKKKKCEDFHHSCSFWAAQAIVTNIARAGLQKKNVIRIQYGCYGIAENPVICAVHR</sequence>
<evidence type="ECO:0000256" key="6">
    <source>
        <dbReference type="PROSITE-ProRule" id="PRU01211"/>
    </source>
</evidence>
<accession>A0A7I8W882</accession>